<feature type="region of interest" description="Disordered" evidence="1">
    <location>
        <begin position="100"/>
        <end position="212"/>
    </location>
</feature>
<feature type="compositionally biased region" description="Polar residues" evidence="1">
    <location>
        <begin position="245"/>
        <end position="258"/>
    </location>
</feature>
<protein>
    <submittedName>
        <fullName evidence="2">Uncharacterized protein</fullName>
    </submittedName>
</protein>
<feature type="compositionally biased region" description="Basic and acidic residues" evidence="1">
    <location>
        <begin position="100"/>
        <end position="140"/>
    </location>
</feature>
<reference evidence="2 3" key="1">
    <citation type="submission" date="2020-04" db="EMBL/GenBank/DDBJ databases">
        <title>Perkinsus olseni comparative genomics.</title>
        <authorList>
            <person name="Bogema D.R."/>
        </authorList>
    </citation>
    <scope>NUCLEOTIDE SEQUENCE [LARGE SCALE GENOMIC DNA]</scope>
    <source>
        <strain evidence="2">ATCC PRA-205</strain>
    </source>
</reference>
<feature type="region of interest" description="Disordered" evidence="1">
    <location>
        <begin position="17"/>
        <end position="80"/>
    </location>
</feature>
<evidence type="ECO:0000256" key="1">
    <source>
        <dbReference type="SAM" id="MobiDB-lite"/>
    </source>
</evidence>
<evidence type="ECO:0000313" key="2">
    <source>
        <dbReference type="EMBL" id="KAF4751620.1"/>
    </source>
</evidence>
<dbReference type="Proteomes" id="UP000574390">
    <property type="component" value="Unassembled WGS sequence"/>
</dbReference>
<gene>
    <name evidence="2" type="ORF">FOZ62_031338</name>
</gene>
<dbReference type="AlphaFoldDB" id="A0A7J6U471"/>
<feature type="region of interest" description="Disordered" evidence="1">
    <location>
        <begin position="413"/>
        <end position="463"/>
    </location>
</feature>
<accession>A0A7J6U471</accession>
<comment type="caution">
    <text evidence="2">The sequence shown here is derived from an EMBL/GenBank/DDBJ whole genome shotgun (WGS) entry which is preliminary data.</text>
</comment>
<feature type="region of interest" description="Disordered" evidence="1">
    <location>
        <begin position="231"/>
        <end position="339"/>
    </location>
</feature>
<proteinExistence type="predicted"/>
<organism evidence="2 3">
    <name type="scientific">Perkinsus olseni</name>
    <name type="common">Perkinsus atlanticus</name>
    <dbReference type="NCBI Taxonomy" id="32597"/>
    <lineage>
        <taxon>Eukaryota</taxon>
        <taxon>Sar</taxon>
        <taxon>Alveolata</taxon>
        <taxon>Perkinsozoa</taxon>
        <taxon>Perkinsea</taxon>
        <taxon>Perkinsida</taxon>
        <taxon>Perkinsidae</taxon>
        <taxon>Perkinsus</taxon>
    </lineage>
</organism>
<feature type="compositionally biased region" description="Low complexity" evidence="1">
    <location>
        <begin position="33"/>
        <end position="56"/>
    </location>
</feature>
<evidence type="ECO:0000313" key="3">
    <source>
        <dbReference type="Proteomes" id="UP000574390"/>
    </source>
</evidence>
<feature type="region of interest" description="Disordered" evidence="1">
    <location>
        <begin position="359"/>
        <end position="388"/>
    </location>
</feature>
<sequence>MSFRTFVPSEEYLLSLQTGLSRPEDDGLKAPPSSRLDSTQSTSSTSQAVSSWSNASVFRSSTSRDRLETLPELSPVYDRRQPVVSGRVGRRLGEMSSVYGKEERADRVYSSGREGRVEGGNRRQKRSEIIRLLKEVDAEQKPAVGRGSLKGKEDRGSLLSSRHASEGGHRRKPVSDAAEGRGGVRRLDESLEAHGPTRSYSFDGPPAASPAGASQILSAALKRSLTTALEAAEASNAAVKVEGPQHSSAPSATMATSGSDEEVVLEGLREAVVASSPSEGGDSPQGSAALPDSSDGAEDPGRLGAFVDAITGTLPPSSRVSSAPKEEAESRPLVRRRSLLEDPTLGRMISNAVTVAKGTAAWPPSRELRRSSSGGLRSAARAEARRSKWREQAEEGLWSMYQEEVLKQRHGALRKGRSWETRAGVNRSGSSILSDGGRPSTGGMARPRRVSLKPPLETFRSRT</sequence>
<name>A0A7J6U471_PEROL</name>
<dbReference type="EMBL" id="JABANM010003001">
    <property type="protein sequence ID" value="KAF4751620.1"/>
    <property type="molecule type" value="Genomic_DNA"/>
</dbReference>